<dbReference type="EMBL" id="ML991807">
    <property type="protein sequence ID" value="KAF2233432.1"/>
    <property type="molecule type" value="Genomic_DNA"/>
</dbReference>
<keyword evidence="4 7" id="KW-0472">Membrane</keyword>
<protein>
    <recommendedName>
        <fullName evidence="8">Rhodopsin domain-containing protein</fullName>
    </recommendedName>
</protein>
<feature type="transmembrane region" description="Helical" evidence="7">
    <location>
        <begin position="176"/>
        <end position="200"/>
    </location>
</feature>
<feature type="compositionally biased region" description="Basic and acidic residues" evidence="6">
    <location>
        <begin position="400"/>
        <end position="420"/>
    </location>
</feature>
<dbReference type="Pfam" id="PF20684">
    <property type="entry name" value="Fung_rhodopsin"/>
    <property type="match status" value="1"/>
</dbReference>
<feature type="compositionally biased region" description="Low complexity" evidence="6">
    <location>
        <begin position="288"/>
        <end position="298"/>
    </location>
</feature>
<dbReference type="InterPro" id="IPR049326">
    <property type="entry name" value="Rhodopsin_dom_fungi"/>
</dbReference>
<evidence type="ECO:0000313" key="9">
    <source>
        <dbReference type="EMBL" id="KAF2233432.1"/>
    </source>
</evidence>
<name>A0A6A6H5Y7_VIRVR</name>
<reference evidence="9" key="1">
    <citation type="journal article" date="2020" name="Stud. Mycol.">
        <title>101 Dothideomycetes genomes: a test case for predicting lifestyles and emergence of pathogens.</title>
        <authorList>
            <person name="Haridas S."/>
            <person name="Albert R."/>
            <person name="Binder M."/>
            <person name="Bloem J."/>
            <person name="Labutti K."/>
            <person name="Salamov A."/>
            <person name="Andreopoulos B."/>
            <person name="Baker S."/>
            <person name="Barry K."/>
            <person name="Bills G."/>
            <person name="Bluhm B."/>
            <person name="Cannon C."/>
            <person name="Castanera R."/>
            <person name="Culley D."/>
            <person name="Daum C."/>
            <person name="Ezra D."/>
            <person name="Gonzalez J."/>
            <person name="Henrissat B."/>
            <person name="Kuo A."/>
            <person name="Liang C."/>
            <person name="Lipzen A."/>
            <person name="Lutzoni F."/>
            <person name="Magnuson J."/>
            <person name="Mondo S."/>
            <person name="Nolan M."/>
            <person name="Ohm R."/>
            <person name="Pangilinan J."/>
            <person name="Park H.-J."/>
            <person name="Ramirez L."/>
            <person name="Alfaro M."/>
            <person name="Sun H."/>
            <person name="Tritt A."/>
            <person name="Yoshinaga Y."/>
            <person name="Zwiers L.-H."/>
            <person name="Turgeon B."/>
            <person name="Goodwin S."/>
            <person name="Spatafora J."/>
            <person name="Crous P."/>
            <person name="Grigoriev I."/>
        </authorList>
    </citation>
    <scope>NUCLEOTIDE SEQUENCE</scope>
    <source>
        <strain evidence="9">Tuck. ex Michener</strain>
    </source>
</reference>
<evidence type="ECO:0000313" key="10">
    <source>
        <dbReference type="Proteomes" id="UP000800092"/>
    </source>
</evidence>
<feature type="domain" description="Rhodopsin" evidence="8">
    <location>
        <begin position="35"/>
        <end position="271"/>
    </location>
</feature>
<feature type="region of interest" description="Disordered" evidence="6">
    <location>
        <begin position="288"/>
        <end position="322"/>
    </location>
</feature>
<gene>
    <name evidence="9" type="ORF">EV356DRAFT_568080</name>
</gene>
<dbReference type="InterPro" id="IPR052337">
    <property type="entry name" value="SAT4-like"/>
</dbReference>
<keyword evidence="2 7" id="KW-0812">Transmembrane</keyword>
<dbReference type="PANTHER" id="PTHR33048">
    <property type="entry name" value="PTH11-LIKE INTEGRAL MEMBRANE PROTEIN (AFU_ORTHOLOGUE AFUA_5G11245)"/>
    <property type="match status" value="1"/>
</dbReference>
<feature type="compositionally biased region" description="Gly residues" evidence="6">
    <location>
        <begin position="374"/>
        <end position="384"/>
    </location>
</feature>
<feature type="transmembrane region" description="Helical" evidence="7">
    <location>
        <begin position="55"/>
        <end position="76"/>
    </location>
</feature>
<feature type="transmembrane region" description="Helical" evidence="7">
    <location>
        <begin position="212"/>
        <end position="232"/>
    </location>
</feature>
<feature type="compositionally biased region" description="Basic and acidic residues" evidence="6">
    <location>
        <begin position="312"/>
        <end position="322"/>
    </location>
</feature>
<dbReference type="OrthoDB" id="3934549at2759"/>
<feature type="transmembrane region" description="Helical" evidence="7">
    <location>
        <begin position="96"/>
        <end position="118"/>
    </location>
</feature>
<keyword evidence="3 7" id="KW-1133">Transmembrane helix</keyword>
<feature type="transmembrane region" description="Helical" evidence="7">
    <location>
        <begin position="16"/>
        <end position="35"/>
    </location>
</feature>
<feature type="region of interest" description="Disordered" evidence="6">
    <location>
        <begin position="359"/>
        <end position="420"/>
    </location>
</feature>
<dbReference type="PANTHER" id="PTHR33048:SF129">
    <property type="entry name" value="INTEGRAL MEMBRANE PROTEIN-RELATED"/>
    <property type="match status" value="1"/>
</dbReference>
<sequence>MGGQEPPPNPLDNRQLAIWINSIGSIIVASIVVILRLTTRIWIVKKVGWDDYTIVLATCGHIIGMALVICELQYGFGLHRQYISPADFSIFQKYSYVEWIQTFQTLMFNKLSVCFFLLRLPVDTRLIRPIQWTIGALIISNAVLTFLWIFQCWPVPAAWITSKPATCFTFAQLQRIIISQAIISIISDFILALFPILLLWNVQISRRTKIGLCSLMALGLCTAGLCMVRTILNWENENEDPTWESVPNWAFRSWEVTVGITAACIPAMRPGYRVVSTSLQNYYSLLSSSGGKGSSSSANRRKASDDTLVNPSDKEEKAQLARELTRPGQVVDRDVAMRAAVHTASVEADRAVTEGGAVGGVGVDEELPTRGLRGDVGNGSGGQEQGIKKTMWFGTECEGSGDRSPKVGDLERGEGVRGFV</sequence>
<evidence type="ECO:0000256" key="7">
    <source>
        <dbReference type="SAM" id="Phobius"/>
    </source>
</evidence>
<feature type="transmembrane region" description="Helical" evidence="7">
    <location>
        <begin position="130"/>
        <end position="150"/>
    </location>
</feature>
<evidence type="ECO:0000256" key="1">
    <source>
        <dbReference type="ARBA" id="ARBA00004141"/>
    </source>
</evidence>
<comment type="similarity">
    <text evidence="5">Belongs to the SAT4 family.</text>
</comment>
<dbReference type="GO" id="GO:0016020">
    <property type="term" value="C:membrane"/>
    <property type="evidence" value="ECO:0007669"/>
    <property type="project" value="UniProtKB-SubCell"/>
</dbReference>
<evidence type="ECO:0000256" key="4">
    <source>
        <dbReference type="ARBA" id="ARBA00023136"/>
    </source>
</evidence>
<dbReference type="AlphaFoldDB" id="A0A6A6H5Y7"/>
<comment type="subcellular location">
    <subcellularLocation>
        <location evidence="1">Membrane</location>
        <topology evidence="1">Multi-pass membrane protein</topology>
    </subcellularLocation>
</comment>
<proteinExistence type="inferred from homology"/>
<accession>A0A6A6H5Y7</accession>
<organism evidence="9 10">
    <name type="scientific">Viridothelium virens</name>
    <name type="common">Speckled blister lichen</name>
    <name type="synonym">Trypethelium virens</name>
    <dbReference type="NCBI Taxonomy" id="1048519"/>
    <lineage>
        <taxon>Eukaryota</taxon>
        <taxon>Fungi</taxon>
        <taxon>Dikarya</taxon>
        <taxon>Ascomycota</taxon>
        <taxon>Pezizomycotina</taxon>
        <taxon>Dothideomycetes</taxon>
        <taxon>Dothideomycetes incertae sedis</taxon>
        <taxon>Trypetheliales</taxon>
        <taxon>Trypetheliaceae</taxon>
        <taxon>Viridothelium</taxon>
    </lineage>
</organism>
<keyword evidence="10" id="KW-1185">Reference proteome</keyword>
<evidence type="ECO:0000256" key="2">
    <source>
        <dbReference type="ARBA" id="ARBA00022692"/>
    </source>
</evidence>
<evidence type="ECO:0000259" key="8">
    <source>
        <dbReference type="Pfam" id="PF20684"/>
    </source>
</evidence>
<evidence type="ECO:0000256" key="3">
    <source>
        <dbReference type="ARBA" id="ARBA00022989"/>
    </source>
</evidence>
<evidence type="ECO:0000256" key="6">
    <source>
        <dbReference type="SAM" id="MobiDB-lite"/>
    </source>
</evidence>
<evidence type="ECO:0000256" key="5">
    <source>
        <dbReference type="ARBA" id="ARBA00038359"/>
    </source>
</evidence>
<dbReference type="Proteomes" id="UP000800092">
    <property type="component" value="Unassembled WGS sequence"/>
</dbReference>